<keyword evidence="17" id="KW-1185">Reference proteome</keyword>
<dbReference type="Gene3D" id="3.40.50.720">
    <property type="entry name" value="NAD(P)-binding Rossmann-like Domain"/>
    <property type="match status" value="1"/>
</dbReference>
<feature type="domain" description="XPG-I" evidence="14">
    <location>
        <begin position="127"/>
        <end position="197"/>
    </location>
</feature>
<evidence type="ECO:0000256" key="7">
    <source>
        <dbReference type="ARBA" id="ARBA00022801"/>
    </source>
</evidence>
<comment type="similarity">
    <text evidence="12">Belongs to the XPG/RAD2 endonuclease family. GEN subfamily.</text>
</comment>
<dbReference type="PANTHER" id="PTHR43490:SF98">
    <property type="entry name" value="OS02G0640600 PROTEIN"/>
    <property type="match status" value="1"/>
</dbReference>
<dbReference type="GO" id="GO:0008821">
    <property type="term" value="F:crossover junction DNA endonuclease activity"/>
    <property type="evidence" value="ECO:0007669"/>
    <property type="project" value="EnsemblPlants"/>
</dbReference>
<dbReference type="STRING" id="3469.A0A4Y7KKX9"/>
<evidence type="ECO:0000259" key="15">
    <source>
        <dbReference type="SMART" id="SM00485"/>
    </source>
</evidence>
<comment type="cofactor">
    <cofactor evidence="1">
        <name>Mg(2+)</name>
        <dbReference type="ChEBI" id="CHEBI:18420"/>
    </cofactor>
</comment>
<gene>
    <name evidence="16" type="ORF">C5167_048460</name>
</gene>
<evidence type="ECO:0000256" key="4">
    <source>
        <dbReference type="ARBA" id="ARBA00022723"/>
    </source>
</evidence>
<dbReference type="InterPro" id="IPR036291">
    <property type="entry name" value="NAD(P)-bd_dom_sf"/>
</dbReference>
<keyword evidence="5" id="KW-0255">Endonuclease</keyword>
<dbReference type="SMART" id="SM00279">
    <property type="entry name" value="HhH2"/>
    <property type="match status" value="1"/>
</dbReference>
<dbReference type="Pfam" id="PF25386">
    <property type="entry name" value="Chromo_SEND1"/>
    <property type="match status" value="1"/>
</dbReference>
<feature type="region of interest" description="Disordered" evidence="13">
    <location>
        <begin position="407"/>
        <end position="426"/>
    </location>
</feature>
<dbReference type="InterPro" id="IPR006085">
    <property type="entry name" value="XPG_DNA_repair_N"/>
</dbReference>
<dbReference type="GO" id="GO:0006281">
    <property type="term" value="P:DNA repair"/>
    <property type="evidence" value="ECO:0007669"/>
    <property type="project" value="UniProtKB-KW"/>
</dbReference>
<keyword evidence="11" id="KW-0234">DNA repair</keyword>
<keyword evidence="3" id="KW-0540">Nuclease</keyword>
<keyword evidence="7" id="KW-0378">Hydrolase</keyword>
<accession>A0A4Y7KKX9</accession>
<evidence type="ECO:0000256" key="9">
    <source>
        <dbReference type="ARBA" id="ARBA00022857"/>
    </source>
</evidence>
<comment type="similarity">
    <text evidence="2">Belongs to the short-chain dehydrogenases/reductases (SDR) family.</text>
</comment>
<name>A0A4Y7KKX9_PAPSO</name>
<dbReference type="CDD" id="cd09900">
    <property type="entry name" value="H3TH_XPG-like"/>
    <property type="match status" value="1"/>
</dbReference>
<dbReference type="Gene3D" id="1.10.150.20">
    <property type="entry name" value="5' to 3' exonuclease, C-terminal subdomain"/>
    <property type="match status" value="1"/>
</dbReference>
<evidence type="ECO:0000256" key="12">
    <source>
        <dbReference type="ARBA" id="ARBA00038112"/>
    </source>
</evidence>
<dbReference type="Pfam" id="PF00752">
    <property type="entry name" value="XPG_N"/>
    <property type="match status" value="1"/>
</dbReference>
<dbReference type="GO" id="GO:0017108">
    <property type="term" value="F:5'-flap endonuclease activity"/>
    <property type="evidence" value="ECO:0007669"/>
    <property type="project" value="EnsemblPlants"/>
</dbReference>
<dbReference type="CDD" id="cd09869">
    <property type="entry name" value="PIN_GEN1"/>
    <property type="match status" value="1"/>
</dbReference>
<evidence type="ECO:0000256" key="10">
    <source>
        <dbReference type="ARBA" id="ARBA00023002"/>
    </source>
</evidence>
<dbReference type="Pfam" id="PF00867">
    <property type="entry name" value="XPG_I"/>
    <property type="match status" value="1"/>
</dbReference>
<dbReference type="SUPFAM" id="SSF88723">
    <property type="entry name" value="PIN domain-like"/>
    <property type="match status" value="1"/>
</dbReference>
<dbReference type="InterPro" id="IPR006086">
    <property type="entry name" value="XPG-I_dom"/>
</dbReference>
<dbReference type="GO" id="GO:0016020">
    <property type="term" value="C:membrane"/>
    <property type="evidence" value="ECO:0007669"/>
    <property type="project" value="TreeGrafter"/>
</dbReference>
<organism evidence="16 17">
    <name type="scientific">Papaver somniferum</name>
    <name type="common">Opium poppy</name>
    <dbReference type="NCBI Taxonomy" id="3469"/>
    <lineage>
        <taxon>Eukaryota</taxon>
        <taxon>Viridiplantae</taxon>
        <taxon>Streptophyta</taxon>
        <taxon>Embryophyta</taxon>
        <taxon>Tracheophyta</taxon>
        <taxon>Spermatophyta</taxon>
        <taxon>Magnoliopsida</taxon>
        <taxon>Ranunculales</taxon>
        <taxon>Papaveraceae</taxon>
        <taxon>Papaveroideae</taxon>
        <taxon>Papaver</taxon>
    </lineage>
</organism>
<keyword evidence="9" id="KW-0521">NADP</keyword>
<dbReference type="PRINTS" id="PR00853">
    <property type="entry name" value="XPGRADSUPER"/>
</dbReference>
<evidence type="ECO:0000256" key="6">
    <source>
        <dbReference type="ARBA" id="ARBA00022763"/>
    </source>
</evidence>
<dbReference type="InterPro" id="IPR057340">
    <property type="entry name" value="Chromo_SEND1"/>
</dbReference>
<feature type="domain" description="XPG N-terminal" evidence="15">
    <location>
        <begin position="1"/>
        <end position="97"/>
    </location>
</feature>
<keyword evidence="4" id="KW-0479">Metal-binding</keyword>
<keyword evidence="6" id="KW-0227">DNA damage</keyword>
<keyword evidence="10" id="KW-0560">Oxidoreductase</keyword>
<sequence length="821" mass="90901">MGVKNLWDILESCKKILPLHHLQNKRVCIDLSCWIVQLQNSSKNTASVKDKMYLRGLFHRLRALLALNCTIVFVADGSIPAIKLDTYRKRLGLVNEAGAKAKKVFPLARNMGSEFSCMIKEAKVLGMALGIPCLDSLEEAEAQCALLNSESLCDGCFSSDSDIFLFGAKTVYRDMCLSDGGHIVCYEMLDIQQKLGYGRNSLITLAILLGSDYSHGVRGFGPETACKIVKAVGDDIILQQIRLEGLPTKKTKGKKREKSQITNKENNLFHEQNITEQMSSTHFSAANFNKRVMVFLVGLLRKQKPELIPSLFPCKSDEYILPKIGERDLIRFSNLRSTLSVVGVQVPLNEMPVPCPISSIIKQRKVQGSDCYEVAWEHLDGLKTSVVSADLIEIACPERITEFQERETLRKNQKRKPRTKKSDKKAAMTELDLKLQALMLDIEADSRPVSSLSANGPPIEQKHNVPEVDSELQALLLDIEAESRPVSSVCRRPPAEERNTVPEVDLNLQALSVGIEAERRPISTVFSRRPQVEERNAVPEVDFKLQALRLDIEAENRPVSTVVCRRLPVKQRNVVPEVIDLLSPSPAVRVRQVSKYKQTFGSQIDVIDLCDSETDMCAVVTGGNKGIGFEICRQLASNGISVVLTARDVTKGLEAVEKLKTSFGLSNVVFHQLDMLNPTTISSLVEYVRRHFGKLDILVNNAGILGAITDATGFMVMAQALVEVDQNKVITETYESAEECIKTNYCGVKSVTRALIPLLQLSDSPRIVNVSSGMGQLKTDICYNTGFLTTTEGAERVVNLALEPDDGPSGLYFTNGEVTPF</sequence>
<dbReference type="GO" id="GO:0003677">
    <property type="term" value="F:DNA binding"/>
    <property type="evidence" value="ECO:0007669"/>
    <property type="project" value="InterPro"/>
</dbReference>
<dbReference type="SMART" id="SM00484">
    <property type="entry name" value="XPGI"/>
    <property type="match status" value="1"/>
</dbReference>
<dbReference type="InterPro" id="IPR036279">
    <property type="entry name" value="5-3_exonuclease_C_sf"/>
</dbReference>
<evidence type="ECO:0000256" key="2">
    <source>
        <dbReference type="ARBA" id="ARBA00006484"/>
    </source>
</evidence>
<dbReference type="FunFam" id="1.10.150.20:FF:000030">
    <property type="entry name" value="Flap endonuclease GEN-like 1"/>
    <property type="match status" value="1"/>
</dbReference>
<dbReference type="GO" id="GO:0009650">
    <property type="term" value="P:UV protection"/>
    <property type="evidence" value="ECO:0007669"/>
    <property type="project" value="EnsemblPlants"/>
</dbReference>
<dbReference type="Proteomes" id="UP000316621">
    <property type="component" value="Chromosome 8"/>
</dbReference>
<keyword evidence="8" id="KW-0460">Magnesium</keyword>
<evidence type="ECO:0000259" key="14">
    <source>
        <dbReference type="SMART" id="SM00484"/>
    </source>
</evidence>
<evidence type="ECO:0008006" key="18">
    <source>
        <dbReference type="Google" id="ProtNLM"/>
    </source>
</evidence>
<evidence type="ECO:0000313" key="17">
    <source>
        <dbReference type="Proteomes" id="UP000316621"/>
    </source>
</evidence>
<feature type="compositionally biased region" description="Basic residues" evidence="13">
    <location>
        <begin position="411"/>
        <end position="423"/>
    </location>
</feature>
<dbReference type="InterPro" id="IPR002347">
    <property type="entry name" value="SDR_fam"/>
</dbReference>
<dbReference type="GO" id="GO:0016491">
    <property type="term" value="F:oxidoreductase activity"/>
    <property type="evidence" value="ECO:0007669"/>
    <property type="project" value="UniProtKB-KW"/>
</dbReference>
<dbReference type="GO" id="GO:0046872">
    <property type="term" value="F:metal ion binding"/>
    <property type="evidence" value="ECO:0007669"/>
    <property type="project" value="UniProtKB-KW"/>
</dbReference>
<dbReference type="GO" id="GO:0000723">
    <property type="term" value="P:telomere maintenance"/>
    <property type="evidence" value="ECO:0007669"/>
    <property type="project" value="EnsemblPlants"/>
</dbReference>
<reference evidence="16 17" key="1">
    <citation type="journal article" date="2018" name="Science">
        <title>The opium poppy genome and morphinan production.</title>
        <authorList>
            <person name="Guo L."/>
            <person name="Winzer T."/>
            <person name="Yang X."/>
            <person name="Li Y."/>
            <person name="Ning Z."/>
            <person name="He Z."/>
            <person name="Teodor R."/>
            <person name="Lu Y."/>
            <person name="Bowser T.A."/>
            <person name="Graham I.A."/>
            <person name="Ye K."/>
        </authorList>
    </citation>
    <scope>NUCLEOTIDE SEQUENCE [LARGE SCALE GENOMIC DNA]</scope>
    <source>
        <strain evidence="17">cv. HN1</strain>
        <tissue evidence="16">Leaves</tissue>
    </source>
</reference>
<protein>
    <recommendedName>
        <fullName evidence="18">XPG-I domain-containing protein</fullName>
    </recommendedName>
</protein>
<evidence type="ECO:0000313" key="16">
    <source>
        <dbReference type="EMBL" id="RZC72980.1"/>
    </source>
</evidence>
<evidence type="ECO:0000256" key="11">
    <source>
        <dbReference type="ARBA" id="ARBA00023204"/>
    </source>
</evidence>
<dbReference type="SUPFAM" id="SSF51735">
    <property type="entry name" value="NAD(P)-binding Rossmann-fold domains"/>
    <property type="match status" value="1"/>
</dbReference>
<proteinExistence type="inferred from homology"/>
<evidence type="ECO:0000256" key="5">
    <source>
        <dbReference type="ARBA" id="ARBA00022759"/>
    </source>
</evidence>
<dbReference type="InterPro" id="IPR006084">
    <property type="entry name" value="XPG/Rad2"/>
</dbReference>
<dbReference type="AlphaFoldDB" id="A0A4Y7KKX9"/>
<dbReference type="InterPro" id="IPR008918">
    <property type="entry name" value="HhH2"/>
</dbReference>
<evidence type="ECO:0000256" key="8">
    <source>
        <dbReference type="ARBA" id="ARBA00022842"/>
    </source>
</evidence>
<dbReference type="SMART" id="SM00485">
    <property type="entry name" value="XPGN"/>
    <property type="match status" value="1"/>
</dbReference>
<evidence type="ECO:0000256" key="13">
    <source>
        <dbReference type="SAM" id="MobiDB-lite"/>
    </source>
</evidence>
<evidence type="ECO:0000256" key="3">
    <source>
        <dbReference type="ARBA" id="ARBA00022722"/>
    </source>
</evidence>
<dbReference type="SUPFAM" id="SSF47807">
    <property type="entry name" value="5' to 3' exonuclease, C-terminal subdomain"/>
    <property type="match status" value="1"/>
</dbReference>
<dbReference type="InterPro" id="IPR029060">
    <property type="entry name" value="PIN-like_dom_sf"/>
</dbReference>
<dbReference type="Pfam" id="PF00106">
    <property type="entry name" value="adh_short"/>
    <property type="match status" value="1"/>
</dbReference>
<evidence type="ECO:0000256" key="1">
    <source>
        <dbReference type="ARBA" id="ARBA00001946"/>
    </source>
</evidence>
<dbReference type="Gramene" id="RZC72980">
    <property type="protein sequence ID" value="RZC72980"/>
    <property type="gene ID" value="C5167_048460"/>
</dbReference>
<dbReference type="Gene3D" id="3.40.50.1010">
    <property type="entry name" value="5'-nuclease"/>
    <property type="match status" value="1"/>
</dbReference>
<dbReference type="PANTHER" id="PTHR43490">
    <property type="entry name" value="(+)-NEOMENTHOL DEHYDROGENASE"/>
    <property type="match status" value="1"/>
</dbReference>
<dbReference type="EMBL" id="CM010722">
    <property type="protein sequence ID" value="RZC72980.1"/>
    <property type="molecule type" value="Genomic_DNA"/>
</dbReference>